<dbReference type="AlphaFoldDB" id="A0A9X7E8E4"/>
<evidence type="ECO:0000256" key="2">
    <source>
        <dbReference type="ARBA" id="ARBA00012737"/>
    </source>
</evidence>
<evidence type="ECO:0000259" key="5">
    <source>
        <dbReference type="Pfam" id="PF00733"/>
    </source>
</evidence>
<dbReference type="InterPro" id="IPR029055">
    <property type="entry name" value="Ntn_hydrolases_N"/>
</dbReference>
<dbReference type="SUPFAM" id="SSF52402">
    <property type="entry name" value="Adenine nucleotide alpha hydrolases-like"/>
    <property type="match status" value="1"/>
</dbReference>
<dbReference type="InterPro" id="IPR051786">
    <property type="entry name" value="ASN_synthetase/amidase"/>
</dbReference>
<sequence length="586" mass="67657">MYINSSMYGFINLSGDRQDNIHNSDFELWGSNGIIKYKGENTVASNNKYLVMVRGIDTAASSLLENITIKGIEEIQKVQGSVVLIDKEKEEILLYRDPTGRLPLYWNIEKGILKWSAQLKDLISEKSRLNREYFRQYFIGSGLVDLWEETPYVNISRVPRGQTIIFRDACRIKEQKNNNFQPMQGLHNINDKEIHQEYINLLNTTIRKHKETSALFEMSGGLDSTGLVIANSYSKHKNDQATTLTFQKYSDCNEHFSAELTASKCNLPWNPINADSLMPLSHILDMNLEHNPDEPSPDLCFYPWRLAIFDKAKELGINTIISGYGGDELLEGNRCYIADYLKKGKILLSWKHSMNIARQNSIFGLSAWYYFKSYGIYPALGKQQHPSVFSAWDPSIHDRFLLSDYMENVELVGHLKEKMYKKINSIKLQTEYSTQLARELSTVFLPYGVVDTIGKDYSIEFSFPYLDKRLIEFVLGLPHRHCIDMQGRKLLTQRAFYEYFQQGFKRQQGNYYRLTFKALQQYWGDIYKLIINSPLCELGVISKEKTIAFLEKWKCGKEVNSTRSLWALLAACLWVKNVTSLGGIKV</sequence>
<evidence type="ECO:0000256" key="3">
    <source>
        <dbReference type="ARBA" id="ARBA00022888"/>
    </source>
</evidence>
<dbReference type="GO" id="GO:0006529">
    <property type="term" value="P:asparagine biosynthetic process"/>
    <property type="evidence" value="ECO:0007669"/>
    <property type="project" value="UniProtKB-KW"/>
</dbReference>
<dbReference type="Gene3D" id="3.40.50.620">
    <property type="entry name" value="HUPs"/>
    <property type="match status" value="1"/>
</dbReference>
<organism evidence="6 7">
    <name type="scientific">Bacillus cereus</name>
    <dbReference type="NCBI Taxonomy" id="1396"/>
    <lineage>
        <taxon>Bacteria</taxon>
        <taxon>Bacillati</taxon>
        <taxon>Bacillota</taxon>
        <taxon>Bacilli</taxon>
        <taxon>Bacillales</taxon>
        <taxon>Bacillaceae</taxon>
        <taxon>Bacillus</taxon>
        <taxon>Bacillus cereus group</taxon>
    </lineage>
</organism>
<evidence type="ECO:0000256" key="1">
    <source>
        <dbReference type="ARBA" id="ARBA00005187"/>
    </source>
</evidence>
<comment type="caution">
    <text evidence="6">The sequence shown here is derived from an EMBL/GenBank/DDBJ whole genome shotgun (WGS) entry which is preliminary data.</text>
</comment>
<evidence type="ECO:0000256" key="4">
    <source>
        <dbReference type="ARBA" id="ARBA00048741"/>
    </source>
</evidence>
<dbReference type="SUPFAM" id="SSF56235">
    <property type="entry name" value="N-terminal nucleophile aminohydrolases (Ntn hydrolases)"/>
    <property type="match status" value="1"/>
</dbReference>
<dbReference type="RefSeq" id="WP_098773370.1">
    <property type="nucleotide sequence ID" value="NZ_NUQH01000006.1"/>
</dbReference>
<name>A0A9X7E8E4_BACCE</name>
<keyword evidence="3" id="KW-0061">Asparagine biosynthesis</keyword>
<dbReference type="EMBL" id="NUUR01000023">
    <property type="protein sequence ID" value="PHG82963.1"/>
    <property type="molecule type" value="Genomic_DNA"/>
</dbReference>
<dbReference type="EC" id="6.3.5.4" evidence="2"/>
<comment type="pathway">
    <text evidence="1">Amino-acid biosynthesis; L-asparagine biosynthesis; L-asparagine from L-aspartate (L-Gln route): step 1/1.</text>
</comment>
<evidence type="ECO:0000313" key="6">
    <source>
        <dbReference type="EMBL" id="PHG82963.1"/>
    </source>
</evidence>
<reference evidence="6 7" key="1">
    <citation type="submission" date="2017-09" db="EMBL/GenBank/DDBJ databases">
        <title>Large-scale bioinformatics analysis of Bacillus genomes uncovers conserved roles of natural products in bacterial physiology.</title>
        <authorList>
            <consortium name="Agbiome Team Llc"/>
            <person name="Bleich R.M."/>
            <person name="Grubbs K.J."/>
            <person name="Santa Maria K.C."/>
            <person name="Allen S.E."/>
            <person name="Farag S."/>
            <person name="Shank E.A."/>
            <person name="Bowers A."/>
        </authorList>
    </citation>
    <scope>NUCLEOTIDE SEQUENCE [LARGE SCALE GENOMIC DNA]</scope>
    <source>
        <strain evidence="6 7">AFS029792</strain>
    </source>
</reference>
<accession>A0A9X7E8E4</accession>
<protein>
    <recommendedName>
        <fullName evidence="2">asparagine synthase (glutamine-hydrolyzing)</fullName>
        <ecNumber evidence="2">6.3.5.4</ecNumber>
    </recommendedName>
</protein>
<keyword evidence="3" id="KW-0028">Amino-acid biosynthesis</keyword>
<dbReference type="PANTHER" id="PTHR43284:SF1">
    <property type="entry name" value="ASPARAGINE SYNTHETASE"/>
    <property type="match status" value="1"/>
</dbReference>
<dbReference type="Pfam" id="PF00733">
    <property type="entry name" value="Asn_synthase"/>
    <property type="match status" value="1"/>
</dbReference>
<evidence type="ECO:0000313" key="7">
    <source>
        <dbReference type="Proteomes" id="UP000225135"/>
    </source>
</evidence>
<gene>
    <name evidence="6" type="ORF">COI69_09205</name>
</gene>
<dbReference type="InterPro" id="IPR001962">
    <property type="entry name" value="Asn_synthase"/>
</dbReference>
<comment type="catalytic activity">
    <reaction evidence="4">
        <text>L-aspartate + L-glutamine + ATP + H2O = L-asparagine + L-glutamate + AMP + diphosphate + H(+)</text>
        <dbReference type="Rhea" id="RHEA:12228"/>
        <dbReference type="ChEBI" id="CHEBI:15377"/>
        <dbReference type="ChEBI" id="CHEBI:15378"/>
        <dbReference type="ChEBI" id="CHEBI:29985"/>
        <dbReference type="ChEBI" id="CHEBI:29991"/>
        <dbReference type="ChEBI" id="CHEBI:30616"/>
        <dbReference type="ChEBI" id="CHEBI:33019"/>
        <dbReference type="ChEBI" id="CHEBI:58048"/>
        <dbReference type="ChEBI" id="CHEBI:58359"/>
        <dbReference type="ChEBI" id="CHEBI:456215"/>
        <dbReference type="EC" id="6.3.5.4"/>
    </reaction>
</comment>
<dbReference type="GO" id="GO:0004066">
    <property type="term" value="F:asparagine synthase (glutamine-hydrolyzing) activity"/>
    <property type="evidence" value="ECO:0007669"/>
    <property type="project" value="UniProtKB-EC"/>
</dbReference>
<dbReference type="Proteomes" id="UP000225135">
    <property type="component" value="Unassembled WGS sequence"/>
</dbReference>
<dbReference type="PANTHER" id="PTHR43284">
    <property type="entry name" value="ASPARAGINE SYNTHETASE (GLUTAMINE-HYDROLYZING)"/>
    <property type="match status" value="1"/>
</dbReference>
<feature type="domain" description="Asparagine synthetase" evidence="5">
    <location>
        <begin position="217"/>
        <end position="575"/>
    </location>
</feature>
<dbReference type="InterPro" id="IPR014729">
    <property type="entry name" value="Rossmann-like_a/b/a_fold"/>
</dbReference>
<proteinExistence type="predicted"/>